<accession>A0A0K2VA99</accession>
<dbReference type="AlphaFoldDB" id="A0A0K2VA99"/>
<proteinExistence type="predicted"/>
<evidence type="ECO:0000313" key="1">
    <source>
        <dbReference type="EMBL" id="CDW47260.1"/>
    </source>
</evidence>
<organism evidence="1">
    <name type="scientific">Lepeophtheirus salmonis</name>
    <name type="common">Salmon louse</name>
    <name type="synonym">Caligus salmonis</name>
    <dbReference type="NCBI Taxonomy" id="72036"/>
    <lineage>
        <taxon>Eukaryota</taxon>
        <taxon>Metazoa</taxon>
        <taxon>Ecdysozoa</taxon>
        <taxon>Arthropoda</taxon>
        <taxon>Crustacea</taxon>
        <taxon>Multicrustacea</taxon>
        <taxon>Hexanauplia</taxon>
        <taxon>Copepoda</taxon>
        <taxon>Siphonostomatoida</taxon>
        <taxon>Caligidae</taxon>
        <taxon>Lepeophtheirus</taxon>
    </lineage>
</organism>
<protein>
    <submittedName>
        <fullName evidence="1">Uncharacterized protein</fullName>
    </submittedName>
</protein>
<dbReference type="EMBL" id="HACA01029899">
    <property type="protein sequence ID" value="CDW47260.1"/>
    <property type="molecule type" value="Transcribed_RNA"/>
</dbReference>
<sequence>MCFIIISPMFNATKLNGFLINIWSPSLCHEFCQIFV</sequence>
<reference evidence="1" key="1">
    <citation type="submission" date="2014-05" db="EMBL/GenBank/DDBJ databases">
        <authorList>
            <person name="Chronopoulou M."/>
        </authorList>
    </citation>
    <scope>NUCLEOTIDE SEQUENCE</scope>
    <source>
        <tissue evidence="1">Whole organism</tissue>
    </source>
</reference>
<name>A0A0K2VA99_LEPSM</name>